<evidence type="ECO:0008006" key="4">
    <source>
        <dbReference type="Google" id="ProtNLM"/>
    </source>
</evidence>
<dbReference type="Proteomes" id="UP000028504">
    <property type="component" value="Chromosome"/>
</dbReference>
<sequence length="235" mass="24994">MSTSTSRAVKLAAVVLTGAVAMTGCGKDKEADKDQADATTTVSTSKAAEKDTEQDKAAAEKSEEAQKKEAEEKAAADRQRQRQDRAAAAERNATPPAITDPFAADVERPNIAPVEGAPASAEDAKAIDSLVKGYYAFDGNNTMRDVVGYMIGNSCQAVVRQSGGAEQIANEPMLDIPMKNLPQQVIPEYRGVTVSDTRVNGDTASATVTANVDGQSDTQVMRFARENGKWTFCDR</sequence>
<feature type="compositionally biased region" description="Basic and acidic residues" evidence="1">
    <location>
        <begin position="26"/>
        <end position="36"/>
    </location>
</feature>
<evidence type="ECO:0000256" key="1">
    <source>
        <dbReference type="SAM" id="MobiDB-lite"/>
    </source>
</evidence>
<organism evidence="2 3">
    <name type="scientific">Corynebacterium atypicum</name>
    <dbReference type="NCBI Taxonomy" id="191610"/>
    <lineage>
        <taxon>Bacteria</taxon>
        <taxon>Bacillati</taxon>
        <taxon>Actinomycetota</taxon>
        <taxon>Actinomycetes</taxon>
        <taxon>Mycobacteriales</taxon>
        <taxon>Corynebacteriaceae</taxon>
        <taxon>Corynebacterium</taxon>
    </lineage>
</organism>
<protein>
    <recommendedName>
        <fullName evidence="4">Secreted protein</fullName>
    </recommendedName>
</protein>
<name>A0ABN4DDB2_9CORY</name>
<dbReference type="PROSITE" id="PS51257">
    <property type="entry name" value="PROKAR_LIPOPROTEIN"/>
    <property type="match status" value="1"/>
</dbReference>
<dbReference type="EMBL" id="CP008944">
    <property type="protein sequence ID" value="AIG64399.1"/>
    <property type="molecule type" value="Genomic_DNA"/>
</dbReference>
<accession>A0ABN4DDB2</accession>
<evidence type="ECO:0000313" key="2">
    <source>
        <dbReference type="EMBL" id="AIG64399.1"/>
    </source>
</evidence>
<feature type="region of interest" description="Disordered" evidence="1">
    <location>
        <begin position="21"/>
        <end position="106"/>
    </location>
</feature>
<evidence type="ECO:0000313" key="3">
    <source>
        <dbReference type="Proteomes" id="UP000028504"/>
    </source>
</evidence>
<dbReference type="RefSeq" id="WP_038606079.1">
    <property type="nucleotide sequence ID" value="NZ_CP008944.1"/>
</dbReference>
<keyword evidence="3" id="KW-1185">Reference proteome</keyword>
<feature type="compositionally biased region" description="Basic and acidic residues" evidence="1">
    <location>
        <begin position="47"/>
        <end position="88"/>
    </location>
</feature>
<reference evidence="2 3" key="1">
    <citation type="submission" date="2014-07" db="EMBL/GenBank/DDBJ databases">
        <title>Complete genome sequence of Corynebacterium atypicum DSM 44849: identifiction of the mycolic acid biosynthesis genes.</title>
        <authorList>
            <person name="Tippelt A."/>
            <person name="Mollmann S."/>
            <person name="Albersmeier A."/>
            <person name="Jaenicke S."/>
            <person name="Ruckert C."/>
            <person name="Tauch A."/>
        </authorList>
    </citation>
    <scope>NUCLEOTIDE SEQUENCE [LARGE SCALE GENOMIC DNA]</scope>
    <source>
        <strain evidence="2 3">R2070</strain>
    </source>
</reference>
<proteinExistence type="predicted"/>
<gene>
    <name evidence="2" type="ORF">CATYP_07125</name>
</gene>